<comment type="caution">
    <text evidence="1">The sequence shown here is derived from an EMBL/GenBank/DDBJ whole genome shotgun (WGS) entry which is preliminary data.</text>
</comment>
<reference evidence="1 2" key="1">
    <citation type="journal article" date="2019" name="Nat. Ecol. Evol.">
        <title>Megaphylogeny resolves global patterns of mushroom evolution.</title>
        <authorList>
            <person name="Varga T."/>
            <person name="Krizsan K."/>
            <person name="Foldi C."/>
            <person name="Dima B."/>
            <person name="Sanchez-Garcia M."/>
            <person name="Sanchez-Ramirez S."/>
            <person name="Szollosi G.J."/>
            <person name="Szarkandi J.G."/>
            <person name="Papp V."/>
            <person name="Albert L."/>
            <person name="Andreopoulos W."/>
            <person name="Angelini C."/>
            <person name="Antonin V."/>
            <person name="Barry K.W."/>
            <person name="Bougher N.L."/>
            <person name="Buchanan P."/>
            <person name="Buyck B."/>
            <person name="Bense V."/>
            <person name="Catcheside P."/>
            <person name="Chovatia M."/>
            <person name="Cooper J."/>
            <person name="Damon W."/>
            <person name="Desjardin D."/>
            <person name="Finy P."/>
            <person name="Geml J."/>
            <person name="Haridas S."/>
            <person name="Hughes K."/>
            <person name="Justo A."/>
            <person name="Karasinski D."/>
            <person name="Kautmanova I."/>
            <person name="Kiss B."/>
            <person name="Kocsube S."/>
            <person name="Kotiranta H."/>
            <person name="LaButti K.M."/>
            <person name="Lechner B.E."/>
            <person name="Liimatainen K."/>
            <person name="Lipzen A."/>
            <person name="Lukacs Z."/>
            <person name="Mihaltcheva S."/>
            <person name="Morgado L.N."/>
            <person name="Niskanen T."/>
            <person name="Noordeloos M.E."/>
            <person name="Ohm R.A."/>
            <person name="Ortiz-Santana B."/>
            <person name="Ovrebo C."/>
            <person name="Racz N."/>
            <person name="Riley R."/>
            <person name="Savchenko A."/>
            <person name="Shiryaev A."/>
            <person name="Soop K."/>
            <person name="Spirin V."/>
            <person name="Szebenyi C."/>
            <person name="Tomsovsky M."/>
            <person name="Tulloss R.E."/>
            <person name="Uehling J."/>
            <person name="Grigoriev I.V."/>
            <person name="Vagvolgyi C."/>
            <person name="Papp T."/>
            <person name="Martin F.M."/>
            <person name="Miettinen O."/>
            <person name="Hibbett D.S."/>
            <person name="Nagy L.G."/>
        </authorList>
    </citation>
    <scope>NUCLEOTIDE SEQUENCE [LARGE SCALE GENOMIC DNA]</scope>
    <source>
        <strain evidence="1 2">FP101781</strain>
    </source>
</reference>
<gene>
    <name evidence="1" type="ORF">FA13DRAFT_541658</name>
</gene>
<dbReference type="EMBL" id="QPFP01000023">
    <property type="protein sequence ID" value="TEB30289.1"/>
    <property type="molecule type" value="Genomic_DNA"/>
</dbReference>
<keyword evidence="2" id="KW-1185">Reference proteome</keyword>
<dbReference type="Proteomes" id="UP000298030">
    <property type="component" value="Unassembled WGS sequence"/>
</dbReference>
<sequence>MWRSTLPSYDKIAIWLGRSDGLPKALELISARPVLCLYPSEPCFSQNPAFRWLFTGRPMPDHLGLHAATPLACATLRHWINMVSSTLGTVSKRSALSLRRVETNHFLGVNYLVMPNLRHFNTEYPPPRWRNWTFSWTLRKLFTSPNLQNTFEFLRLFTISNVGYEVAEVLRKLRNPCTLGRRGNGPSPDCQMATTSAHRTIKNRGSSSFIRVIQCFA</sequence>
<proteinExistence type="predicted"/>
<dbReference type="AlphaFoldDB" id="A0A4Y7T9Q9"/>
<name>A0A4Y7T9Q9_COPMI</name>
<evidence type="ECO:0000313" key="2">
    <source>
        <dbReference type="Proteomes" id="UP000298030"/>
    </source>
</evidence>
<evidence type="ECO:0000313" key="1">
    <source>
        <dbReference type="EMBL" id="TEB30289.1"/>
    </source>
</evidence>
<protein>
    <submittedName>
        <fullName evidence="1">Uncharacterized protein</fullName>
    </submittedName>
</protein>
<organism evidence="1 2">
    <name type="scientific">Coprinellus micaceus</name>
    <name type="common">Glistening ink-cap mushroom</name>
    <name type="synonym">Coprinus micaceus</name>
    <dbReference type="NCBI Taxonomy" id="71717"/>
    <lineage>
        <taxon>Eukaryota</taxon>
        <taxon>Fungi</taxon>
        <taxon>Dikarya</taxon>
        <taxon>Basidiomycota</taxon>
        <taxon>Agaricomycotina</taxon>
        <taxon>Agaricomycetes</taxon>
        <taxon>Agaricomycetidae</taxon>
        <taxon>Agaricales</taxon>
        <taxon>Agaricineae</taxon>
        <taxon>Psathyrellaceae</taxon>
        <taxon>Coprinellus</taxon>
    </lineage>
</organism>
<accession>A0A4Y7T9Q9</accession>